<evidence type="ECO:0000313" key="3">
    <source>
        <dbReference type="EMBL" id="KAG7762232.1"/>
    </source>
</evidence>
<evidence type="ECO:0000313" key="2">
    <source>
        <dbReference type="EMBL" id="KAG7724416.1"/>
    </source>
</evidence>
<feature type="region of interest" description="Disordered" evidence="1">
    <location>
        <begin position="90"/>
        <end position="146"/>
    </location>
</feature>
<dbReference type="EMBL" id="JAHLUH010000017">
    <property type="protein sequence ID" value="KAG7724416.1"/>
    <property type="molecule type" value="Genomic_DNA"/>
</dbReference>
<protein>
    <submittedName>
        <fullName evidence="2">Uncharacterized protein</fullName>
    </submittedName>
</protein>
<feature type="compositionally biased region" description="Basic and acidic residues" evidence="1">
    <location>
        <begin position="42"/>
        <end position="51"/>
    </location>
</feature>
<evidence type="ECO:0000313" key="4">
    <source>
        <dbReference type="Proteomes" id="UP000697297"/>
    </source>
</evidence>
<reference evidence="2 4" key="1">
    <citation type="journal article" date="2021" name="G3 (Bethesda)">
        <title>Genomic diversity, chromosomal rearrangements, and interspecies hybridization in the ogataea polymorpha species complex.</title>
        <authorList>
            <person name="Hanson S.J."/>
            <person name="Cinneide E.O."/>
            <person name="Salzberg L.I."/>
            <person name="Wolfe K.H."/>
            <person name="McGowan J."/>
            <person name="Fitzpatrick D.A."/>
            <person name="Matlin K."/>
        </authorList>
    </citation>
    <scope>NUCLEOTIDE SEQUENCE</scope>
    <source>
        <strain evidence="3">81-436-3</strain>
        <strain evidence="2">83-405-1</strain>
    </source>
</reference>
<dbReference type="Proteomes" id="UP000697297">
    <property type="component" value="Unassembled WGS sequence"/>
</dbReference>
<accession>A0AAN6HZ94</accession>
<sequence>MAQEVKKVGFLRIRSLDLGHGWHSGSNWPAGGCSQEAVFEDGERGNHQGKQEDEEGEIEERNGSLCLSASVLGALCHLVAIHVAPVGARVASDGNGQSGSTGKGENEIEEVPDGQEQWRGQEGDEEGQHTVESGGEDSESSSKDAEVDLGVAVVGCCGKRAC</sequence>
<dbReference type="Proteomes" id="UP000738402">
    <property type="component" value="Unassembled WGS sequence"/>
</dbReference>
<name>A0AAN6HZ94_9ASCO</name>
<organism evidence="2 5">
    <name type="scientific">Ogataea haglerorum</name>
    <dbReference type="NCBI Taxonomy" id="1937702"/>
    <lineage>
        <taxon>Eukaryota</taxon>
        <taxon>Fungi</taxon>
        <taxon>Dikarya</taxon>
        <taxon>Ascomycota</taxon>
        <taxon>Saccharomycotina</taxon>
        <taxon>Pichiomycetes</taxon>
        <taxon>Pichiales</taxon>
        <taxon>Pichiaceae</taxon>
        <taxon>Ogataea</taxon>
    </lineage>
</organism>
<dbReference type="EMBL" id="JAHLUN010000016">
    <property type="protein sequence ID" value="KAG7762232.1"/>
    <property type="molecule type" value="Genomic_DNA"/>
</dbReference>
<comment type="caution">
    <text evidence="2">The sequence shown here is derived from an EMBL/GenBank/DDBJ whole genome shotgun (WGS) entry which is preliminary data.</text>
</comment>
<gene>
    <name evidence="2" type="ORF">KL933_004920</name>
    <name evidence="3" type="ORF">KL946_004879</name>
</gene>
<feature type="compositionally biased region" description="Basic and acidic residues" evidence="1">
    <location>
        <begin position="119"/>
        <end position="129"/>
    </location>
</feature>
<feature type="region of interest" description="Disordered" evidence="1">
    <location>
        <begin position="42"/>
        <end position="61"/>
    </location>
</feature>
<keyword evidence="4" id="KW-1185">Reference proteome</keyword>
<proteinExistence type="predicted"/>
<evidence type="ECO:0000313" key="5">
    <source>
        <dbReference type="Proteomes" id="UP000738402"/>
    </source>
</evidence>
<dbReference type="AlphaFoldDB" id="A0AAN6HZ94"/>
<evidence type="ECO:0000256" key="1">
    <source>
        <dbReference type="SAM" id="MobiDB-lite"/>
    </source>
</evidence>